<reference evidence="1 2" key="1">
    <citation type="journal article" date="2019" name="Nat. Ecol. Evol.">
        <title>Megaphylogeny resolves global patterns of mushroom evolution.</title>
        <authorList>
            <person name="Varga T."/>
            <person name="Krizsan K."/>
            <person name="Foldi C."/>
            <person name="Dima B."/>
            <person name="Sanchez-Garcia M."/>
            <person name="Sanchez-Ramirez S."/>
            <person name="Szollosi G.J."/>
            <person name="Szarkandi J.G."/>
            <person name="Papp V."/>
            <person name="Albert L."/>
            <person name="Andreopoulos W."/>
            <person name="Angelini C."/>
            <person name="Antonin V."/>
            <person name="Barry K.W."/>
            <person name="Bougher N.L."/>
            <person name="Buchanan P."/>
            <person name="Buyck B."/>
            <person name="Bense V."/>
            <person name="Catcheside P."/>
            <person name="Chovatia M."/>
            <person name="Cooper J."/>
            <person name="Damon W."/>
            <person name="Desjardin D."/>
            <person name="Finy P."/>
            <person name="Geml J."/>
            <person name="Haridas S."/>
            <person name="Hughes K."/>
            <person name="Justo A."/>
            <person name="Karasinski D."/>
            <person name="Kautmanova I."/>
            <person name="Kiss B."/>
            <person name="Kocsube S."/>
            <person name="Kotiranta H."/>
            <person name="LaButti K.M."/>
            <person name="Lechner B.E."/>
            <person name="Liimatainen K."/>
            <person name="Lipzen A."/>
            <person name="Lukacs Z."/>
            <person name="Mihaltcheva S."/>
            <person name="Morgado L.N."/>
            <person name="Niskanen T."/>
            <person name="Noordeloos M.E."/>
            <person name="Ohm R.A."/>
            <person name="Ortiz-Santana B."/>
            <person name="Ovrebo C."/>
            <person name="Racz N."/>
            <person name="Riley R."/>
            <person name="Savchenko A."/>
            <person name="Shiryaev A."/>
            <person name="Soop K."/>
            <person name="Spirin V."/>
            <person name="Szebenyi C."/>
            <person name="Tomsovsky M."/>
            <person name="Tulloss R.E."/>
            <person name="Uehling J."/>
            <person name="Grigoriev I.V."/>
            <person name="Vagvolgyi C."/>
            <person name="Papp T."/>
            <person name="Martin F.M."/>
            <person name="Miettinen O."/>
            <person name="Hibbett D.S."/>
            <person name="Nagy L.G."/>
        </authorList>
    </citation>
    <scope>NUCLEOTIDE SEQUENCE [LARGE SCALE GENOMIC DNA]</scope>
    <source>
        <strain evidence="1 2">NL-1719</strain>
    </source>
</reference>
<dbReference type="EMBL" id="ML208319">
    <property type="protein sequence ID" value="TFK70075.1"/>
    <property type="molecule type" value="Genomic_DNA"/>
</dbReference>
<organism evidence="1 2">
    <name type="scientific">Pluteus cervinus</name>
    <dbReference type="NCBI Taxonomy" id="181527"/>
    <lineage>
        <taxon>Eukaryota</taxon>
        <taxon>Fungi</taxon>
        <taxon>Dikarya</taxon>
        <taxon>Basidiomycota</taxon>
        <taxon>Agaricomycotina</taxon>
        <taxon>Agaricomycetes</taxon>
        <taxon>Agaricomycetidae</taxon>
        <taxon>Agaricales</taxon>
        <taxon>Pluteineae</taxon>
        <taxon>Pluteaceae</taxon>
        <taxon>Pluteus</taxon>
    </lineage>
</organism>
<keyword evidence="2" id="KW-1185">Reference proteome</keyword>
<sequence>MGRWSQYDEDSYRLPEGMKRIGYDADTGKYTFRDRDGSIWEGPEGAEFGEMTRVSGPPAGGSSHEELDVEDDIEAAQAPTHNGYAPLATDLDSRVRRYATPSEYSYRNLFPFFLLIGSIVLLIWRLVVYPTFNTPELCSQGLKPYWAVPGDSCWEIAEKHHVPFDKLIELNPRLNCDLLMPGTSMCLPRDESTKPTSVST</sequence>
<proteinExistence type="predicted"/>
<dbReference type="Proteomes" id="UP000308600">
    <property type="component" value="Unassembled WGS sequence"/>
</dbReference>
<gene>
    <name evidence="1" type="ORF">BDN72DRAFT_870467</name>
</gene>
<accession>A0ACD3AW82</accession>
<protein>
    <submittedName>
        <fullName evidence="1">Uncharacterized protein</fullName>
    </submittedName>
</protein>
<evidence type="ECO:0000313" key="2">
    <source>
        <dbReference type="Proteomes" id="UP000308600"/>
    </source>
</evidence>
<name>A0ACD3AW82_9AGAR</name>
<evidence type="ECO:0000313" key="1">
    <source>
        <dbReference type="EMBL" id="TFK70075.1"/>
    </source>
</evidence>